<dbReference type="PANTHER" id="PTHR10465:SF0">
    <property type="entry name" value="SARCALUMENIN"/>
    <property type="match status" value="1"/>
</dbReference>
<evidence type="ECO:0000256" key="5">
    <source>
        <dbReference type="ARBA" id="ARBA00023136"/>
    </source>
</evidence>
<keyword evidence="4" id="KW-0342">GTP-binding</keyword>
<organism evidence="8 9">
    <name type="scientific">Halobacteroides halobius (strain ATCC 35273 / DSM 5150 / MD-1)</name>
    <dbReference type="NCBI Taxonomy" id="748449"/>
    <lineage>
        <taxon>Bacteria</taxon>
        <taxon>Bacillati</taxon>
        <taxon>Bacillota</taxon>
        <taxon>Clostridia</taxon>
        <taxon>Halanaerobiales</taxon>
        <taxon>Halobacteroidaceae</taxon>
        <taxon>Halobacteroides</taxon>
    </lineage>
</organism>
<dbReference type="STRING" id="748449.Halha_1093"/>
<dbReference type="eggNOG" id="COG0699">
    <property type="taxonomic scope" value="Bacteria"/>
</dbReference>
<dbReference type="OrthoDB" id="9802035at2"/>
<evidence type="ECO:0000256" key="2">
    <source>
        <dbReference type="ARBA" id="ARBA00022741"/>
    </source>
</evidence>
<evidence type="ECO:0000256" key="3">
    <source>
        <dbReference type="ARBA" id="ARBA00022801"/>
    </source>
</evidence>
<keyword evidence="2" id="KW-0547">Nucleotide-binding</keyword>
<dbReference type="KEGG" id="hhl:Halha_1093"/>
<evidence type="ECO:0000313" key="9">
    <source>
        <dbReference type="Proteomes" id="UP000010880"/>
    </source>
</evidence>
<evidence type="ECO:0000256" key="4">
    <source>
        <dbReference type="ARBA" id="ARBA00023134"/>
    </source>
</evidence>
<evidence type="ECO:0000256" key="6">
    <source>
        <dbReference type="SAM" id="Coils"/>
    </source>
</evidence>
<reference evidence="9" key="1">
    <citation type="submission" date="2012-02" db="EMBL/GenBank/DDBJ databases">
        <title>The complete genome of Halobacteroides halobius DSM 5150.</title>
        <authorList>
            <person name="Lucas S."/>
            <person name="Copeland A."/>
            <person name="Lapidus A."/>
            <person name="Glavina del Rio T."/>
            <person name="Dalin E."/>
            <person name="Tice H."/>
            <person name="Bruce D."/>
            <person name="Goodwin L."/>
            <person name="Pitluck S."/>
            <person name="Peters L."/>
            <person name="Mikhailova N."/>
            <person name="Gu W."/>
            <person name="Kyrpides N."/>
            <person name="Mavromatis K."/>
            <person name="Ivanova N."/>
            <person name="Brettin T."/>
            <person name="Detter J.C."/>
            <person name="Han C."/>
            <person name="Larimer F."/>
            <person name="Land M."/>
            <person name="Hauser L."/>
            <person name="Markowitz V."/>
            <person name="Cheng J.-F."/>
            <person name="Hugenholtz P."/>
            <person name="Woyke T."/>
            <person name="Wu D."/>
            <person name="Tindall B."/>
            <person name="Pomrenke H."/>
            <person name="Brambilla E."/>
            <person name="Klenk H.-P."/>
            <person name="Eisen J.A."/>
        </authorList>
    </citation>
    <scope>NUCLEOTIDE SEQUENCE [LARGE SCALE GENOMIC DNA]</scope>
    <source>
        <strain evidence="9">ATCC 35273 / DSM 5150 / MD-1</strain>
    </source>
</reference>
<dbReference type="AlphaFoldDB" id="L0K6Z0"/>
<gene>
    <name evidence="8" type="ordered locus">Halha_1093</name>
</gene>
<keyword evidence="5" id="KW-0472">Membrane</keyword>
<proteinExistence type="predicted"/>
<accession>L0K6Z0</accession>
<keyword evidence="9" id="KW-1185">Reference proteome</keyword>
<evidence type="ECO:0000313" key="8">
    <source>
        <dbReference type="EMBL" id="AGB41047.1"/>
    </source>
</evidence>
<feature type="coiled-coil region" evidence="6">
    <location>
        <begin position="522"/>
        <end position="552"/>
    </location>
</feature>
<dbReference type="RefSeq" id="WP_015326772.1">
    <property type="nucleotide sequence ID" value="NC_019978.1"/>
</dbReference>
<dbReference type="Pfam" id="PF00350">
    <property type="entry name" value="Dynamin_N"/>
    <property type="match status" value="1"/>
</dbReference>
<dbReference type="Gene3D" id="3.40.50.300">
    <property type="entry name" value="P-loop containing nucleotide triphosphate hydrolases"/>
    <property type="match status" value="1"/>
</dbReference>
<feature type="coiled-coil region" evidence="6">
    <location>
        <begin position="640"/>
        <end position="667"/>
    </location>
</feature>
<dbReference type="EMBL" id="CP003359">
    <property type="protein sequence ID" value="AGB41047.1"/>
    <property type="molecule type" value="Genomic_DNA"/>
</dbReference>
<feature type="coiled-coil region" evidence="6">
    <location>
        <begin position="143"/>
        <end position="189"/>
    </location>
</feature>
<evidence type="ECO:0000259" key="7">
    <source>
        <dbReference type="Pfam" id="PF00350"/>
    </source>
</evidence>
<keyword evidence="3" id="KW-0378">Hydrolase</keyword>
<dbReference type="GO" id="GO:0003924">
    <property type="term" value="F:GTPase activity"/>
    <property type="evidence" value="ECO:0007669"/>
    <property type="project" value="InterPro"/>
</dbReference>
<protein>
    <submittedName>
        <fullName evidence="8">Dynamin family protein</fullName>
    </submittedName>
</protein>
<dbReference type="PANTHER" id="PTHR10465">
    <property type="entry name" value="TRANSMEMBRANE GTPASE FZO1"/>
    <property type="match status" value="1"/>
</dbReference>
<name>L0K6Z0_HALHC</name>
<dbReference type="HOGENOM" id="CLU_018484_0_0_9"/>
<dbReference type="GO" id="GO:0005525">
    <property type="term" value="F:GTP binding"/>
    <property type="evidence" value="ECO:0007669"/>
    <property type="project" value="UniProtKB-KW"/>
</dbReference>
<comment type="subcellular location">
    <subcellularLocation>
        <location evidence="1">Membrane</location>
    </subcellularLocation>
</comment>
<evidence type="ECO:0000256" key="1">
    <source>
        <dbReference type="ARBA" id="ARBA00004370"/>
    </source>
</evidence>
<dbReference type="InterPro" id="IPR027417">
    <property type="entry name" value="P-loop_NTPase"/>
</dbReference>
<dbReference type="InterPro" id="IPR045063">
    <property type="entry name" value="Dynamin_N"/>
</dbReference>
<dbReference type="Proteomes" id="UP000010880">
    <property type="component" value="Chromosome"/>
</dbReference>
<dbReference type="SUPFAM" id="SSF52540">
    <property type="entry name" value="P-loop containing nucleoside triphosphate hydrolases"/>
    <property type="match status" value="1"/>
</dbReference>
<dbReference type="InterPro" id="IPR027094">
    <property type="entry name" value="Mitofusin_fam"/>
</dbReference>
<sequence length="841" mass="99758">MKVERIKGKEYIEDSSIIKDTLDKKRRSKEEYVFILQDDMPIFEFIEQLDLSGYYMYILKVAKEIEFDFKVSLKTDEEQVLKEDVETLSEVIEEVDEDNLEQYKLVLYTEDKDVVSDVIQQLIYLDCDIDVLLKEEERERKLIEYFKREFNELEKAVKNSRSEIEEIEVESIEQEKENIINILASIETNLDEVVNRDLRISVMATKKAGKSMVVNSFLGEEYAPTSLELPTPNTCIYKQGKENEITLRYNEKEKKFNTPKKIKKFIHKKFKEAQNDQENGYALDDMEIEYENKDKENVFSNYTIIDTPGPDLAGTEHKDIAYKWIKNSDVVLFVVDYTKHLTDNEEEFLKDIKKTFERYDKFHSMIIVVNKLDQMYTSEESKSAIRFLDYLRSRLKDLGYEGIRILGTSALQYFYALKAPQLKGCEGLDTDDNRELMDNLDMAIADYIGQKEMTLLDFIEGQLRKLKRFHGIRDATLETLKKESGMIRLKEFTNYIATEKANTESYKALMRKIDEKFSELKNKLLISQLQKLEDKKEELEEKIDKLIEFFEDRKKAIQEKVSFQEIKSEIEGDIERTKNFVAEELKDGVEFIVEEEIKKIKKENSDKLQQRKKGYNKADIIPFDMKIIENRFNNVLGEFEKDLNSELDKKEKELQEIDIEIQNKIKEFNQELKKEYNLEEFDIVLPKLDASFSRPDVFQDKIPFDSNKLNQNLREAIEKKDGFFEFIKRIFRGEKWEVNQDKLRDKKNELLGYYGGKADAYTEEKTAKLKNNVTISLENLKEDLNKQTNEIVEEYKQIFENIKHDLRLSKKEIDEKVEFLQEVEEKISEFEILWNDIRIQK</sequence>
<dbReference type="GO" id="GO:0016020">
    <property type="term" value="C:membrane"/>
    <property type="evidence" value="ECO:0007669"/>
    <property type="project" value="UniProtKB-SubCell"/>
</dbReference>
<feature type="domain" description="Dynamin N-terminal" evidence="7">
    <location>
        <begin position="204"/>
        <end position="371"/>
    </location>
</feature>
<keyword evidence="6" id="KW-0175">Coiled coil</keyword>
<feature type="coiled-coil region" evidence="6">
    <location>
        <begin position="770"/>
        <end position="797"/>
    </location>
</feature>